<dbReference type="FunFam" id="3.30.70.270:FF:000001">
    <property type="entry name" value="Diguanylate cyclase domain protein"/>
    <property type="match status" value="1"/>
</dbReference>
<dbReference type="InterPro" id="IPR000160">
    <property type="entry name" value="GGDEF_dom"/>
</dbReference>
<dbReference type="CDD" id="cd01949">
    <property type="entry name" value="GGDEF"/>
    <property type="match status" value="1"/>
</dbReference>
<dbReference type="InterPro" id="IPR001633">
    <property type="entry name" value="EAL_dom"/>
</dbReference>
<dbReference type="SUPFAM" id="SSF141868">
    <property type="entry name" value="EAL domain-like"/>
    <property type="match status" value="1"/>
</dbReference>
<feature type="transmembrane region" description="Helical" evidence="1">
    <location>
        <begin position="196"/>
        <end position="218"/>
    </location>
</feature>
<dbReference type="GO" id="GO:0003824">
    <property type="term" value="F:catalytic activity"/>
    <property type="evidence" value="ECO:0007669"/>
    <property type="project" value="UniProtKB-ARBA"/>
</dbReference>
<dbReference type="Gene3D" id="3.30.70.270">
    <property type="match status" value="1"/>
</dbReference>
<feature type="transmembrane region" description="Helical" evidence="1">
    <location>
        <begin position="347"/>
        <end position="371"/>
    </location>
</feature>
<evidence type="ECO:0000259" key="2">
    <source>
        <dbReference type="PROSITE" id="PS50883"/>
    </source>
</evidence>
<dbReference type="AlphaFoldDB" id="A0A318H4K1"/>
<dbReference type="NCBIfam" id="TIGR00254">
    <property type="entry name" value="GGDEF"/>
    <property type="match status" value="1"/>
</dbReference>
<dbReference type="InterPro" id="IPR011622">
    <property type="entry name" value="7TMR_DISM_rcpt_extracell_dom2"/>
</dbReference>
<feature type="transmembrane region" description="Helical" evidence="1">
    <location>
        <begin position="263"/>
        <end position="285"/>
    </location>
</feature>
<keyword evidence="1" id="KW-0472">Membrane</keyword>
<dbReference type="EMBL" id="QJJS01000005">
    <property type="protein sequence ID" value="PXW96976.1"/>
    <property type="molecule type" value="Genomic_DNA"/>
</dbReference>
<gene>
    <name evidence="4" type="ORF">C7444_10573</name>
</gene>
<dbReference type="InterPro" id="IPR035919">
    <property type="entry name" value="EAL_sf"/>
</dbReference>
<feature type="transmembrane region" description="Helical" evidence="1">
    <location>
        <begin position="321"/>
        <end position="341"/>
    </location>
</feature>
<dbReference type="CDD" id="cd01948">
    <property type="entry name" value="EAL"/>
    <property type="match status" value="1"/>
</dbReference>
<accession>A0A318H4K1</accession>
<keyword evidence="5" id="KW-1185">Reference proteome</keyword>
<feature type="domain" description="GGDEF" evidence="3">
    <location>
        <begin position="438"/>
        <end position="573"/>
    </location>
</feature>
<name>A0A318H4K1_9BURK</name>
<dbReference type="InterPro" id="IPR029787">
    <property type="entry name" value="Nucleotide_cyclase"/>
</dbReference>
<dbReference type="PANTHER" id="PTHR44757:SF2">
    <property type="entry name" value="BIOFILM ARCHITECTURE MAINTENANCE PROTEIN MBAA"/>
    <property type="match status" value="1"/>
</dbReference>
<dbReference type="PROSITE" id="PS50887">
    <property type="entry name" value="GGDEF"/>
    <property type="match status" value="1"/>
</dbReference>
<dbReference type="SUPFAM" id="SSF55073">
    <property type="entry name" value="Nucleotide cyclase"/>
    <property type="match status" value="1"/>
</dbReference>
<keyword evidence="1" id="KW-1133">Transmembrane helix</keyword>
<comment type="caution">
    <text evidence="4">The sequence shown here is derived from an EMBL/GenBank/DDBJ whole genome shotgun (WGS) entry which is preliminary data.</text>
</comment>
<dbReference type="RefSeq" id="WP_170130656.1">
    <property type="nucleotide sequence ID" value="NZ_QJJS01000005.1"/>
</dbReference>
<feature type="transmembrane region" description="Helical" evidence="1">
    <location>
        <begin position="171"/>
        <end position="189"/>
    </location>
</feature>
<organism evidence="4 5">
    <name type="scientific">Sphaerotilus hippei</name>
    <dbReference type="NCBI Taxonomy" id="744406"/>
    <lineage>
        <taxon>Bacteria</taxon>
        <taxon>Pseudomonadati</taxon>
        <taxon>Pseudomonadota</taxon>
        <taxon>Betaproteobacteria</taxon>
        <taxon>Burkholderiales</taxon>
        <taxon>Sphaerotilaceae</taxon>
        <taxon>Sphaerotilus</taxon>
    </lineage>
</organism>
<feature type="transmembrane region" description="Helical" evidence="1">
    <location>
        <begin position="291"/>
        <end position="309"/>
    </location>
</feature>
<dbReference type="Gene3D" id="3.20.20.450">
    <property type="entry name" value="EAL domain"/>
    <property type="match status" value="1"/>
</dbReference>
<proteinExistence type="predicted"/>
<keyword evidence="1" id="KW-0812">Transmembrane</keyword>
<dbReference type="Proteomes" id="UP000247811">
    <property type="component" value="Unassembled WGS sequence"/>
</dbReference>
<protein>
    <submittedName>
        <fullName evidence="4">Diguanylate cyclase (GGDEF)-like protein</fullName>
    </submittedName>
</protein>
<dbReference type="SMART" id="SM00267">
    <property type="entry name" value="GGDEF"/>
    <property type="match status" value="1"/>
</dbReference>
<dbReference type="Gene3D" id="2.60.40.2380">
    <property type="match status" value="1"/>
</dbReference>
<dbReference type="SMART" id="SM00052">
    <property type="entry name" value="EAL"/>
    <property type="match status" value="1"/>
</dbReference>
<feature type="domain" description="EAL" evidence="2">
    <location>
        <begin position="582"/>
        <end position="833"/>
    </location>
</feature>
<evidence type="ECO:0000313" key="5">
    <source>
        <dbReference type="Proteomes" id="UP000247811"/>
    </source>
</evidence>
<dbReference type="PANTHER" id="PTHR44757">
    <property type="entry name" value="DIGUANYLATE CYCLASE DGCP"/>
    <property type="match status" value="1"/>
</dbReference>
<dbReference type="Pfam" id="PF00563">
    <property type="entry name" value="EAL"/>
    <property type="match status" value="1"/>
</dbReference>
<dbReference type="InterPro" id="IPR043128">
    <property type="entry name" value="Rev_trsase/Diguanyl_cyclase"/>
</dbReference>
<evidence type="ECO:0000313" key="4">
    <source>
        <dbReference type="EMBL" id="PXW96976.1"/>
    </source>
</evidence>
<evidence type="ECO:0000259" key="3">
    <source>
        <dbReference type="PROSITE" id="PS50887"/>
    </source>
</evidence>
<dbReference type="InterPro" id="IPR052155">
    <property type="entry name" value="Biofilm_reg_signaling"/>
</dbReference>
<reference evidence="4 5" key="1">
    <citation type="submission" date="2018-05" db="EMBL/GenBank/DDBJ databases">
        <title>Genomic Encyclopedia of Type Strains, Phase IV (KMG-IV): sequencing the most valuable type-strain genomes for metagenomic binning, comparative biology and taxonomic classification.</title>
        <authorList>
            <person name="Goeker M."/>
        </authorList>
    </citation>
    <scope>NUCLEOTIDE SEQUENCE [LARGE SCALE GENOMIC DNA]</scope>
    <source>
        <strain evidence="4 5">DSM 566</strain>
    </source>
</reference>
<dbReference type="Pfam" id="PF07696">
    <property type="entry name" value="7TMR-DISMED2"/>
    <property type="match status" value="1"/>
</dbReference>
<dbReference type="Pfam" id="PF00990">
    <property type="entry name" value="GGDEF"/>
    <property type="match status" value="1"/>
</dbReference>
<evidence type="ECO:0000256" key="1">
    <source>
        <dbReference type="SAM" id="Phobius"/>
    </source>
</evidence>
<sequence length="840" mass="93093">MKSLIGILIALLAWLVSPGVAAQDLILERAMLEDVAGTLTIEQVSQLEFQPVARSLSRGYTDSVHWLRLTVRAPQQGREVVLRIYPPNLDEVRLFEAGPWGWQTRVTGDRHPYVDRDQPAIALGFVVHVSEPQVTYYLRLKTTSISWLNVEALMPQAAQRLERQVDLIEDVFIALMLWTLVWAFHHWLLHRERLVGLLALSQALFILYDMALMGYLAPFMPTGHPEWADMATNVLVCAWQLPCLLFTRALFQRYAPPPALMRGFDLLMLVFPVLMLLMALGFTRIALQANYLLFIAARAYFLLVSLTLREEGMPSRRFLRTLHVVLALVVAVLIASHIGWLDDASDGLRYVLVLVVYATVNSLMLIVLVHARLKALHHEARQSSVDLALSQQALALERAHKEEARYLAYTDHLTGLANRRHFVEQAGLAIQRALHERRPLALLMIDLDHFKALNDTLGHAAGDVVLQGVARRLRDTLHRQDLVGRIGGEEFAVVLMDTDAEQAAVRSQALRRAVADTPFDFQEAAHGIHATISLGLTLLKGRPVDLGCLLKEADHALYIAKASGRDALKVHDDELGQRAQLRAQITHELASALERGELSLHYQPVFGADGRQPVCAEALLRWQHPRLGLVPPQAFVDVAEDTGLIVPIGAWVLQQACRDAMTWSAPLQVAVNLSVRQLHSRGIVDDVRQALALSGLPAHRLELEVTESALAQEAAAADALDALRELGVGLALDDFGTGFSSLAYLQRFRFDRLKIDRAFVLPLQQLENSAPVALVRAVIELARALDLACTAEGIENAGQLKVLCELGCSALQGFHLARPMADAALRDFLAGRHDPVGTPT</sequence>
<dbReference type="PROSITE" id="PS50883">
    <property type="entry name" value="EAL"/>
    <property type="match status" value="1"/>
</dbReference>